<comment type="caution">
    <text evidence="1">The sequence shown here is derived from an EMBL/GenBank/DDBJ whole genome shotgun (WGS) entry which is preliminary data.</text>
</comment>
<dbReference type="CDD" id="cd07821">
    <property type="entry name" value="PYR_PYL_RCAR_like"/>
    <property type="match status" value="1"/>
</dbReference>
<name>A0A7J7MZA5_9MAGN</name>
<dbReference type="AlphaFoldDB" id="A0A7J7MZA5"/>
<dbReference type="Pfam" id="PF10604">
    <property type="entry name" value="Polyketide_cyc2"/>
    <property type="match status" value="1"/>
</dbReference>
<evidence type="ECO:0000313" key="2">
    <source>
        <dbReference type="Proteomes" id="UP000541444"/>
    </source>
</evidence>
<dbReference type="Proteomes" id="UP000541444">
    <property type="component" value="Unassembled WGS sequence"/>
</dbReference>
<dbReference type="InterPro" id="IPR053249">
    <property type="entry name" value="LFS"/>
</dbReference>
<dbReference type="InterPro" id="IPR019587">
    <property type="entry name" value="Polyketide_cyclase/dehydratase"/>
</dbReference>
<dbReference type="InterPro" id="IPR023393">
    <property type="entry name" value="START-like_dom_sf"/>
</dbReference>
<dbReference type="Gene3D" id="3.30.530.20">
    <property type="match status" value="1"/>
</dbReference>
<dbReference type="OrthoDB" id="1929286at2759"/>
<evidence type="ECO:0000313" key="1">
    <source>
        <dbReference type="EMBL" id="KAF6160134.1"/>
    </source>
</evidence>
<keyword evidence="2" id="KW-1185">Reference proteome</keyword>
<dbReference type="PANTHER" id="PTHR33789">
    <property type="entry name" value="LACHRYMATORY-FACTOR SYNTHASE"/>
    <property type="match status" value="1"/>
</dbReference>
<dbReference type="EMBL" id="JACGCM010001166">
    <property type="protein sequence ID" value="KAF6160134.1"/>
    <property type="molecule type" value="Genomic_DNA"/>
</dbReference>
<sequence>MYEENISSNSRFIFTLSRSLKGEKIDFLWFTRHENSILKYLEKYSPFLKKSLMALELRKAKWHGSVGGLVGAPIEKVWTIVSQSSRLPEMVENYTNLAKKEGFSGYIRLVSGFMFPQDDGDRSWIKERLIFMDPASFSYAYEMVLSNVGLDGSVNSLKLSDYGDDSTLVHWSFDINPIEGGCEDSIIDYLGFVYKSCVSRIQGAIGSAQESGRL</sequence>
<protein>
    <submittedName>
        <fullName evidence="1">Uncharacterized protein</fullName>
    </submittedName>
</protein>
<dbReference type="SUPFAM" id="SSF55961">
    <property type="entry name" value="Bet v1-like"/>
    <property type="match status" value="1"/>
</dbReference>
<dbReference type="PANTHER" id="PTHR33789:SF5">
    <property type="entry name" value="BET V I_MAJOR LATEX PROTEIN DOMAIN-CONTAINING PROTEIN"/>
    <property type="match status" value="1"/>
</dbReference>
<organism evidence="1 2">
    <name type="scientific">Kingdonia uniflora</name>
    <dbReference type="NCBI Taxonomy" id="39325"/>
    <lineage>
        <taxon>Eukaryota</taxon>
        <taxon>Viridiplantae</taxon>
        <taxon>Streptophyta</taxon>
        <taxon>Embryophyta</taxon>
        <taxon>Tracheophyta</taxon>
        <taxon>Spermatophyta</taxon>
        <taxon>Magnoliopsida</taxon>
        <taxon>Ranunculales</taxon>
        <taxon>Circaeasteraceae</taxon>
        <taxon>Kingdonia</taxon>
    </lineage>
</organism>
<reference evidence="1 2" key="1">
    <citation type="journal article" date="2020" name="IScience">
        <title>Genome Sequencing of the Endangered Kingdonia uniflora (Circaeasteraceae, Ranunculales) Reveals Potential Mechanisms of Evolutionary Specialization.</title>
        <authorList>
            <person name="Sun Y."/>
            <person name="Deng T."/>
            <person name="Zhang A."/>
            <person name="Moore M.J."/>
            <person name="Landis J.B."/>
            <person name="Lin N."/>
            <person name="Zhang H."/>
            <person name="Zhang X."/>
            <person name="Huang J."/>
            <person name="Zhang X."/>
            <person name="Sun H."/>
            <person name="Wang H."/>
        </authorList>
    </citation>
    <scope>NUCLEOTIDE SEQUENCE [LARGE SCALE GENOMIC DNA]</scope>
    <source>
        <strain evidence="1">TB1705</strain>
        <tissue evidence="1">Leaf</tissue>
    </source>
</reference>
<gene>
    <name evidence="1" type="ORF">GIB67_016570</name>
</gene>
<accession>A0A7J7MZA5</accession>
<proteinExistence type="predicted"/>